<dbReference type="AlphaFoldDB" id="A0A919V2M4"/>
<organism evidence="2 3">
    <name type="scientific">Sphaerisporangium rufum</name>
    <dbReference type="NCBI Taxonomy" id="1381558"/>
    <lineage>
        <taxon>Bacteria</taxon>
        <taxon>Bacillati</taxon>
        <taxon>Actinomycetota</taxon>
        <taxon>Actinomycetes</taxon>
        <taxon>Streptosporangiales</taxon>
        <taxon>Streptosporangiaceae</taxon>
        <taxon>Sphaerisporangium</taxon>
    </lineage>
</organism>
<dbReference type="RefSeq" id="WP_203990016.1">
    <property type="nucleotide sequence ID" value="NZ_BOOU01000064.1"/>
</dbReference>
<gene>
    <name evidence="2" type="ORF">Sru01_48240</name>
</gene>
<dbReference type="EMBL" id="BOOU01000064">
    <property type="protein sequence ID" value="GII79842.1"/>
    <property type="molecule type" value="Genomic_DNA"/>
</dbReference>
<evidence type="ECO:0000313" key="2">
    <source>
        <dbReference type="EMBL" id="GII79842.1"/>
    </source>
</evidence>
<feature type="region of interest" description="Disordered" evidence="1">
    <location>
        <begin position="44"/>
        <end position="89"/>
    </location>
</feature>
<keyword evidence="3" id="KW-1185">Reference proteome</keyword>
<dbReference type="Proteomes" id="UP000655287">
    <property type="component" value="Unassembled WGS sequence"/>
</dbReference>
<evidence type="ECO:0000256" key="1">
    <source>
        <dbReference type="SAM" id="MobiDB-lite"/>
    </source>
</evidence>
<accession>A0A919V2M4</accession>
<proteinExistence type="predicted"/>
<protein>
    <submittedName>
        <fullName evidence="2">Uncharacterized protein</fullName>
    </submittedName>
</protein>
<reference evidence="2" key="1">
    <citation type="submission" date="2021-01" db="EMBL/GenBank/DDBJ databases">
        <title>Whole genome shotgun sequence of Sphaerisporangium rufum NBRC 109079.</title>
        <authorList>
            <person name="Komaki H."/>
            <person name="Tamura T."/>
        </authorList>
    </citation>
    <scope>NUCLEOTIDE SEQUENCE</scope>
    <source>
        <strain evidence="2">NBRC 109079</strain>
    </source>
</reference>
<name>A0A919V2M4_9ACTN</name>
<evidence type="ECO:0000313" key="3">
    <source>
        <dbReference type="Proteomes" id="UP000655287"/>
    </source>
</evidence>
<feature type="compositionally biased region" description="Low complexity" evidence="1">
    <location>
        <begin position="49"/>
        <end position="59"/>
    </location>
</feature>
<comment type="caution">
    <text evidence="2">The sequence shown here is derived from an EMBL/GenBank/DDBJ whole genome shotgun (WGS) entry which is preliminary data.</text>
</comment>
<sequence length="179" mass="18335">MNPPSDEAYLLAALRMAAGTDPVPPGVAADARAAYALRLPGGVTAVPLPRATGRPGARSGARREPPARPPGGAGERGAPPGRPRAGENEPRLVSFAGGGLAIDVEITVCDGHLDVAGQVRPALPAGSRIEIRTPRLSEVRFPAGSGEFAATGLPHGWLSVACHRPGQATVATRWLCVRP</sequence>